<dbReference type="GO" id="GO:0006935">
    <property type="term" value="P:chemotaxis"/>
    <property type="evidence" value="ECO:0007669"/>
    <property type="project" value="UniProtKB-KW"/>
</dbReference>
<evidence type="ECO:0000256" key="2">
    <source>
        <dbReference type="ARBA" id="ARBA00012438"/>
    </source>
</evidence>
<dbReference type="SUPFAM" id="SSF50341">
    <property type="entry name" value="CheW-like"/>
    <property type="match status" value="1"/>
</dbReference>
<dbReference type="Gene3D" id="3.30.565.10">
    <property type="entry name" value="Histidine kinase-like ATPase, C-terminal domain"/>
    <property type="match status" value="1"/>
</dbReference>
<protein>
    <recommendedName>
        <fullName evidence="2">histidine kinase</fullName>
        <ecNumber evidence="2">2.7.13.3</ecNumber>
    </recommendedName>
</protein>
<dbReference type="InterPro" id="IPR004105">
    <property type="entry name" value="CheA-like_dim"/>
</dbReference>
<dbReference type="SMART" id="SM00073">
    <property type="entry name" value="HPT"/>
    <property type="match status" value="1"/>
</dbReference>
<dbReference type="SUPFAM" id="SSF47384">
    <property type="entry name" value="Homodimeric domain of signal transducing histidine kinase"/>
    <property type="match status" value="1"/>
</dbReference>
<dbReference type="SMART" id="SM01231">
    <property type="entry name" value="H-kinase_dim"/>
    <property type="match status" value="1"/>
</dbReference>
<dbReference type="EC" id="2.7.13.3" evidence="2"/>
<dbReference type="PROSITE" id="PS50109">
    <property type="entry name" value="HIS_KIN"/>
    <property type="match status" value="1"/>
</dbReference>
<dbReference type="PROSITE" id="PS50851">
    <property type="entry name" value="CHEW"/>
    <property type="match status" value="1"/>
</dbReference>
<gene>
    <name evidence="10" type="ORF">IFK94_03525</name>
</gene>
<dbReference type="PANTHER" id="PTHR43395:SF1">
    <property type="entry name" value="CHEMOTAXIS PROTEIN CHEA"/>
    <property type="match status" value="1"/>
</dbReference>
<evidence type="ECO:0000256" key="6">
    <source>
        <dbReference type="PROSITE-ProRule" id="PRU00110"/>
    </source>
</evidence>
<reference evidence="10 11" key="1">
    <citation type="submission" date="2020-08" db="EMBL/GenBank/DDBJ databases">
        <title>Acidobacteriota in marine sediments use diverse sulfur dissimilation pathways.</title>
        <authorList>
            <person name="Wasmund K."/>
        </authorList>
    </citation>
    <scope>NUCLEOTIDE SEQUENCE [LARGE SCALE GENOMIC DNA]</scope>
    <source>
        <strain evidence="10">MAG AM4</strain>
    </source>
</reference>
<dbReference type="InterPro" id="IPR036890">
    <property type="entry name" value="HATPase_C_sf"/>
</dbReference>
<dbReference type="InterPro" id="IPR037006">
    <property type="entry name" value="CheA-like_homodim_sf"/>
</dbReference>
<dbReference type="InterPro" id="IPR003594">
    <property type="entry name" value="HATPase_dom"/>
</dbReference>
<dbReference type="Gene3D" id="1.10.287.560">
    <property type="entry name" value="Histidine kinase CheA-like, homodimeric domain"/>
    <property type="match status" value="1"/>
</dbReference>
<feature type="domain" description="CheW-like" evidence="8">
    <location>
        <begin position="410"/>
        <end position="541"/>
    </location>
</feature>
<evidence type="ECO:0000256" key="3">
    <source>
        <dbReference type="ARBA" id="ARBA00022553"/>
    </source>
</evidence>
<sequence>MNDDFVKALIHDFVEEARPMTERLGDAFLRMERCWSEGAGTGDILPQVKSDLHTLKGNSGLMGLTAIQSLTHAMEDLCGILTVDETAAGPEVADILLEGGDLLGEMVDLSEQGELKDDHASAILKRLESAISGLKNGTTVPRPARKVTETGERLSVKSDDLVRIDFRKLDSLLEMVGEAMVSRSMLANAHNRLPGVGESGSDPDRAMQLLERSLQGLQEGLVQTRLLPVSTVFRRFVRHVRDQARKEGKAVRLETTGADTTLDKTIIDRLAEPILHLVRNAVAHGVETGAERLKAGKSEEGTVTLSAEQLSDRVLIAVSDDGRGLDVKRITSRAEALGYDTENMERQELLRLIFEPGFSTVEGVSTLAGRGVGLDVVAASIEALGGAVNVDSQPGHGVTFRLDLPLTLAVVKALFVDVADELYAIPLSYVLESFRLDPATTHTVDHRTVVSWRNEWIPLVDGSNLLGAATDRNAPYCVVIASGARKCGFLVQSIRSRRDVVVKGLDNILGQQKFISGVTTLGDGRVVFILDVAALTSARFDGAHAAEGADA</sequence>
<comment type="caution">
    <text evidence="10">The sequence shown here is derived from an EMBL/GenBank/DDBJ whole genome shotgun (WGS) entry which is preliminary data.</text>
</comment>
<dbReference type="FunFam" id="3.30.565.10:FF:000016">
    <property type="entry name" value="Chemotaxis protein CheA, putative"/>
    <property type="match status" value="1"/>
</dbReference>
<evidence type="ECO:0000259" key="7">
    <source>
        <dbReference type="PROSITE" id="PS50109"/>
    </source>
</evidence>
<dbReference type="SMART" id="SM00387">
    <property type="entry name" value="HATPase_c"/>
    <property type="match status" value="1"/>
</dbReference>
<dbReference type="Pfam" id="PF02895">
    <property type="entry name" value="H-kinase_dim"/>
    <property type="match status" value="1"/>
</dbReference>
<keyword evidence="5" id="KW-0418">Kinase</keyword>
<evidence type="ECO:0000313" key="10">
    <source>
        <dbReference type="EMBL" id="MBD3867173.1"/>
    </source>
</evidence>
<dbReference type="PRINTS" id="PR00344">
    <property type="entry name" value="BCTRLSENSOR"/>
</dbReference>
<dbReference type="SUPFAM" id="SSF47226">
    <property type="entry name" value="Histidine-containing phosphotransfer domain, HPT domain"/>
    <property type="match status" value="1"/>
</dbReference>
<feature type="domain" description="HPt" evidence="9">
    <location>
        <begin position="2"/>
        <end position="110"/>
    </location>
</feature>
<dbReference type="InterPro" id="IPR005467">
    <property type="entry name" value="His_kinase_dom"/>
</dbReference>
<evidence type="ECO:0000259" key="8">
    <source>
        <dbReference type="PROSITE" id="PS50851"/>
    </source>
</evidence>
<dbReference type="SMART" id="SM00260">
    <property type="entry name" value="CheW"/>
    <property type="match status" value="1"/>
</dbReference>
<comment type="catalytic activity">
    <reaction evidence="1">
        <text>ATP + protein L-histidine = ADP + protein N-phospho-L-histidine.</text>
        <dbReference type="EC" id="2.7.13.3"/>
    </reaction>
</comment>
<dbReference type="GO" id="GO:0005524">
    <property type="term" value="F:ATP binding"/>
    <property type="evidence" value="ECO:0007669"/>
    <property type="project" value="UniProtKB-KW"/>
</dbReference>
<keyword evidence="3 6" id="KW-0597">Phosphoprotein</keyword>
<keyword evidence="4" id="KW-0808">Transferase</keyword>
<dbReference type="EMBL" id="JACXWD010000007">
    <property type="protein sequence ID" value="MBD3867173.1"/>
    <property type="molecule type" value="Genomic_DNA"/>
</dbReference>
<dbReference type="Pfam" id="PF01627">
    <property type="entry name" value="Hpt"/>
    <property type="match status" value="1"/>
</dbReference>
<name>A0A8J6XSV9_9BACT</name>
<dbReference type="InterPro" id="IPR036641">
    <property type="entry name" value="HPT_dom_sf"/>
</dbReference>
<dbReference type="InterPro" id="IPR008207">
    <property type="entry name" value="Sig_transdc_His_kin_Hpt_dom"/>
</dbReference>
<dbReference type="Proteomes" id="UP000648239">
    <property type="component" value="Unassembled WGS sequence"/>
</dbReference>
<dbReference type="InterPro" id="IPR036061">
    <property type="entry name" value="CheW-like_dom_sf"/>
</dbReference>
<proteinExistence type="predicted"/>
<dbReference type="InterPro" id="IPR051315">
    <property type="entry name" value="Bact_Chemotaxis_CheA"/>
</dbReference>
<accession>A0A8J6XSV9</accession>
<feature type="domain" description="Histidine kinase" evidence="7">
    <location>
        <begin position="204"/>
        <end position="408"/>
    </location>
</feature>
<dbReference type="CDD" id="cd00088">
    <property type="entry name" value="HPT"/>
    <property type="match status" value="1"/>
</dbReference>
<dbReference type="Gene3D" id="2.30.30.40">
    <property type="entry name" value="SH3 Domains"/>
    <property type="match status" value="1"/>
</dbReference>
<evidence type="ECO:0000256" key="4">
    <source>
        <dbReference type="ARBA" id="ARBA00022679"/>
    </source>
</evidence>
<evidence type="ECO:0000256" key="5">
    <source>
        <dbReference type="ARBA" id="ARBA00022777"/>
    </source>
</evidence>
<dbReference type="AlphaFoldDB" id="A0A8J6XSV9"/>
<evidence type="ECO:0000259" key="9">
    <source>
        <dbReference type="PROSITE" id="PS50894"/>
    </source>
</evidence>
<dbReference type="Pfam" id="PF01584">
    <property type="entry name" value="CheW"/>
    <property type="match status" value="1"/>
</dbReference>
<dbReference type="PROSITE" id="PS50894">
    <property type="entry name" value="HPT"/>
    <property type="match status" value="1"/>
</dbReference>
<dbReference type="InterPro" id="IPR002545">
    <property type="entry name" value="CheW-lke_dom"/>
</dbReference>
<evidence type="ECO:0000313" key="11">
    <source>
        <dbReference type="Proteomes" id="UP000648239"/>
    </source>
</evidence>
<evidence type="ECO:0000256" key="1">
    <source>
        <dbReference type="ARBA" id="ARBA00000085"/>
    </source>
</evidence>
<dbReference type="InterPro" id="IPR004358">
    <property type="entry name" value="Sig_transdc_His_kin-like_C"/>
</dbReference>
<organism evidence="10 11">
    <name type="scientific">Candidatus Polarisedimenticola svalbardensis</name>
    <dbReference type="NCBI Taxonomy" id="2886004"/>
    <lineage>
        <taxon>Bacteria</taxon>
        <taxon>Pseudomonadati</taxon>
        <taxon>Acidobacteriota</taxon>
        <taxon>Candidatus Polarisedimenticolia</taxon>
        <taxon>Candidatus Polarisedimenticolales</taxon>
        <taxon>Candidatus Polarisedimenticolaceae</taxon>
        <taxon>Candidatus Polarisedimenticola</taxon>
    </lineage>
</organism>
<feature type="modified residue" description="Phosphohistidine" evidence="6">
    <location>
        <position position="53"/>
    </location>
</feature>
<dbReference type="Pfam" id="PF02518">
    <property type="entry name" value="HATPase_c"/>
    <property type="match status" value="1"/>
</dbReference>
<dbReference type="SUPFAM" id="SSF55874">
    <property type="entry name" value="ATPase domain of HSP90 chaperone/DNA topoisomerase II/histidine kinase"/>
    <property type="match status" value="1"/>
</dbReference>
<dbReference type="GO" id="GO:0000155">
    <property type="term" value="F:phosphorelay sensor kinase activity"/>
    <property type="evidence" value="ECO:0007669"/>
    <property type="project" value="InterPro"/>
</dbReference>
<dbReference type="PANTHER" id="PTHR43395">
    <property type="entry name" value="SENSOR HISTIDINE KINASE CHEA"/>
    <property type="match status" value="1"/>
</dbReference>
<dbReference type="GO" id="GO:0005737">
    <property type="term" value="C:cytoplasm"/>
    <property type="evidence" value="ECO:0007669"/>
    <property type="project" value="InterPro"/>
</dbReference>
<dbReference type="Gene3D" id="1.20.120.160">
    <property type="entry name" value="HPT domain"/>
    <property type="match status" value="1"/>
</dbReference>
<dbReference type="InterPro" id="IPR036097">
    <property type="entry name" value="HisK_dim/P_sf"/>
</dbReference>